<dbReference type="AlphaFoldDB" id="A0A6A9UYB0"/>
<reference evidence="4 5" key="1">
    <citation type="submission" date="2019-12" db="EMBL/GenBank/DDBJ databases">
        <title>Auraticoccus cholistani sp. nov., an actinomycete isolated from soil of Cholistan desert.</title>
        <authorList>
            <person name="Cheema M.T."/>
        </authorList>
    </citation>
    <scope>NUCLEOTIDE SEQUENCE [LARGE SCALE GENOMIC DNA]</scope>
    <source>
        <strain evidence="4 5">F435</strain>
    </source>
</reference>
<dbReference type="GO" id="GO:0005524">
    <property type="term" value="F:ATP binding"/>
    <property type="evidence" value="ECO:0007669"/>
    <property type="project" value="InterPro"/>
</dbReference>
<keyword evidence="1" id="KW-0378">Hydrolase</keyword>
<dbReference type="EMBL" id="WPCU01000006">
    <property type="protein sequence ID" value="MVA76477.1"/>
    <property type="molecule type" value="Genomic_DNA"/>
</dbReference>
<dbReference type="InterPro" id="IPR038718">
    <property type="entry name" value="SNF2-like_sf"/>
</dbReference>
<dbReference type="InterPro" id="IPR049730">
    <property type="entry name" value="SNF2/RAD54-like_C"/>
</dbReference>
<evidence type="ECO:0000256" key="1">
    <source>
        <dbReference type="ARBA" id="ARBA00022801"/>
    </source>
</evidence>
<dbReference type="Proteomes" id="UP000435304">
    <property type="component" value="Unassembled WGS sequence"/>
</dbReference>
<evidence type="ECO:0000313" key="5">
    <source>
        <dbReference type="Proteomes" id="UP000435304"/>
    </source>
</evidence>
<dbReference type="Pfam" id="PF00271">
    <property type="entry name" value="Helicase_C"/>
    <property type="match status" value="1"/>
</dbReference>
<keyword evidence="4" id="KW-0347">Helicase</keyword>
<dbReference type="SUPFAM" id="SSF52540">
    <property type="entry name" value="P-loop containing nucleoside triphosphate hydrolases"/>
    <property type="match status" value="2"/>
</dbReference>
<dbReference type="CDD" id="cd18012">
    <property type="entry name" value="DEXQc_arch_SWI2_SNF2"/>
    <property type="match status" value="1"/>
</dbReference>
<name>A0A6A9UYB0_9ACTN</name>
<dbReference type="InterPro" id="IPR027417">
    <property type="entry name" value="P-loop_NTPase"/>
</dbReference>
<protein>
    <submittedName>
        <fullName evidence="4">Helicase</fullName>
    </submittedName>
</protein>
<dbReference type="PANTHER" id="PTHR10799">
    <property type="entry name" value="SNF2/RAD54 HELICASE FAMILY"/>
    <property type="match status" value="1"/>
</dbReference>
<dbReference type="Gene3D" id="3.40.50.300">
    <property type="entry name" value="P-loop containing nucleotide triphosphate hydrolases"/>
    <property type="match status" value="1"/>
</dbReference>
<proteinExistence type="predicted"/>
<keyword evidence="5" id="KW-1185">Reference proteome</keyword>
<evidence type="ECO:0000313" key="4">
    <source>
        <dbReference type="EMBL" id="MVA76477.1"/>
    </source>
</evidence>
<dbReference type="SMART" id="SM00490">
    <property type="entry name" value="HELICc"/>
    <property type="match status" value="1"/>
</dbReference>
<feature type="domain" description="Helicase C-terminal" evidence="3">
    <location>
        <begin position="656"/>
        <end position="813"/>
    </location>
</feature>
<keyword evidence="4" id="KW-0547">Nucleotide-binding</keyword>
<dbReference type="InterPro" id="IPR001650">
    <property type="entry name" value="Helicase_C-like"/>
</dbReference>
<organism evidence="4 5">
    <name type="scientific">Auraticoccus cholistanensis</name>
    <dbReference type="NCBI Taxonomy" id="2656650"/>
    <lineage>
        <taxon>Bacteria</taxon>
        <taxon>Bacillati</taxon>
        <taxon>Actinomycetota</taxon>
        <taxon>Actinomycetes</taxon>
        <taxon>Propionibacteriales</taxon>
        <taxon>Propionibacteriaceae</taxon>
        <taxon>Auraticoccus</taxon>
    </lineage>
</organism>
<dbReference type="GO" id="GO:0004386">
    <property type="term" value="F:helicase activity"/>
    <property type="evidence" value="ECO:0007669"/>
    <property type="project" value="UniProtKB-KW"/>
</dbReference>
<dbReference type="SMART" id="SM00487">
    <property type="entry name" value="DEXDc"/>
    <property type="match status" value="1"/>
</dbReference>
<dbReference type="InterPro" id="IPR000330">
    <property type="entry name" value="SNF2_N"/>
</dbReference>
<dbReference type="CDD" id="cd18793">
    <property type="entry name" value="SF2_C_SNF"/>
    <property type="match status" value="1"/>
</dbReference>
<dbReference type="InterPro" id="IPR014001">
    <property type="entry name" value="Helicase_ATP-bd"/>
</dbReference>
<evidence type="ECO:0000259" key="3">
    <source>
        <dbReference type="PROSITE" id="PS51194"/>
    </source>
</evidence>
<dbReference type="GO" id="GO:0016787">
    <property type="term" value="F:hydrolase activity"/>
    <property type="evidence" value="ECO:0007669"/>
    <property type="project" value="UniProtKB-KW"/>
</dbReference>
<dbReference type="Gene3D" id="3.40.50.10810">
    <property type="entry name" value="Tandem AAA-ATPase domain"/>
    <property type="match status" value="1"/>
</dbReference>
<sequence>MAFIGEPAHGVVLWGGDATTRSIVLAPLTRTLPRAVRSHFVQQAPLVVPGADVPELVGEYLPRLAHVVGVGSRDGSVPLPGPTRVRLRGQVTWHEDASAVLAWRWVHSSDEGPERDLPVDDPTVGRLLRDPAREQQVVGLLEADETVAALLGVGQHGPGTLAAELRFRGLDALGFATDVLPRLEDVARRSDGSVELVLVGRTPDFRPATGVPEVRFTSSEGDHREGRTDWLELEVVVAIRDEELGTVQIGLAQVLAALASGSTTVMVRDHVYVDLDRPELDRLARLVADARAMVDQPPRGIRLSRDHHDLLADLAGLVEAGPSDGRVREWTRAAAALRELPATEPPAEPAGLQATLRPYQRAGYAWMSFLHEHGLGGVLADDMGLGKTVQTLAMVARARESDPQAPPFLVVAPASVVSTWVAEAARFTPGLRVVAITESAARRGWGLDRLAERSPDVVVTTYTLLRLEAAGYAGLRWAGLVLDEAQSVKNHTSKTYDAARRVEAGSRFAITGTPMENNLMELWSILSLTAPGLFPHAADFRERFAKPIEQDASPDALAVLRRRIGPVVLRRTKDLVASDLPAKQEQVLTVELGPRHRKLYDTHLQRERQRVLKLLEDLDENRISILASLTRLRQLSLDPALVDPEHEKVGSAKIDLLVEHLSEIAAEGHRALVFSQFTSFLSRVARRLTAAGLGYSYLDGSTRRRGEVVDGFRSGTDPVFLISLKAGGVGLTLTEADYCFLLDPWWNPAVEAQAVDRAHRIGQTRNVVVYRLVSAGTVEEKVMELARRKAALFASVVGADSLASTSLTADDIAALLEP</sequence>
<keyword evidence="4" id="KW-0067">ATP-binding</keyword>
<dbReference type="PROSITE" id="PS51192">
    <property type="entry name" value="HELICASE_ATP_BIND_1"/>
    <property type="match status" value="1"/>
</dbReference>
<accession>A0A6A9UYB0</accession>
<gene>
    <name evidence="4" type="ORF">GC722_10640</name>
</gene>
<feature type="domain" description="Helicase ATP-binding" evidence="2">
    <location>
        <begin position="368"/>
        <end position="532"/>
    </location>
</feature>
<dbReference type="PROSITE" id="PS51194">
    <property type="entry name" value="HELICASE_CTER"/>
    <property type="match status" value="1"/>
</dbReference>
<evidence type="ECO:0000259" key="2">
    <source>
        <dbReference type="PROSITE" id="PS51192"/>
    </source>
</evidence>
<dbReference type="Pfam" id="PF00176">
    <property type="entry name" value="SNF2-rel_dom"/>
    <property type="match status" value="1"/>
</dbReference>
<comment type="caution">
    <text evidence="4">The sequence shown here is derived from an EMBL/GenBank/DDBJ whole genome shotgun (WGS) entry which is preliminary data.</text>
</comment>